<reference evidence="2 3" key="1">
    <citation type="journal article" date="2014" name="Int. J. Syst. Evol. Microbiol.">
        <title>Phaeodactylibacter xiamenensis gen. nov., sp. nov., a member of the family Saprospiraceae isolated from the marine alga Phaeodactylum tricornutum.</title>
        <authorList>
            <person name="Chen Z.Jr."/>
            <person name="Lei X."/>
            <person name="Lai Q."/>
            <person name="Li Y."/>
            <person name="Zhang B."/>
            <person name="Zhang J."/>
            <person name="Zhang H."/>
            <person name="Yang L."/>
            <person name="Zheng W."/>
            <person name="Tian Y."/>
            <person name="Yu Z."/>
            <person name="Xu H.Jr."/>
            <person name="Zheng T."/>
        </authorList>
    </citation>
    <scope>NUCLEOTIDE SEQUENCE [LARGE SCALE GENOMIC DNA]</scope>
    <source>
        <strain evidence="2 3">KD52</strain>
    </source>
</reference>
<dbReference type="Proteomes" id="UP000029736">
    <property type="component" value="Unassembled WGS sequence"/>
</dbReference>
<feature type="compositionally biased region" description="Polar residues" evidence="1">
    <location>
        <begin position="612"/>
        <end position="621"/>
    </location>
</feature>
<protein>
    <submittedName>
        <fullName evidence="2">Uncharacterized protein</fullName>
    </submittedName>
</protein>
<accession>A0A098SA53</accession>
<organism evidence="2 3">
    <name type="scientific">Phaeodactylibacter xiamenensis</name>
    <dbReference type="NCBI Taxonomy" id="1524460"/>
    <lineage>
        <taxon>Bacteria</taxon>
        <taxon>Pseudomonadati</taxon>
        <taxon>Bacteroidota</taxon>
        <taxon>Saprospiria</taxon>
        <taxon>Saprospirales</taxon>
        <taxon>Haliscomenobacteraceae</taxon>
        <taxon>Phaeodactylibacter</taxon>
    </lineage>
</organism>
<gene>
    <name evidence="2" type="ORF">IX84_07550</name>
</gene>
<feature type="region of interest" description="Disordered" evidence="1">
    <location>
        <begin position="443"/>
        <end position="465"/>
    </location>
</feature>
<evidence type="ECO:0000313" key="2">
    <source>
        <dbReference type="EMBL" id="KGE88528.1"/>
    </source>
</evidence>
<comment type="caution">
    <text evidence="2">The sequence shown here is derived from an EMBL/GenBank/DDBJ whole genome shotgun (WGS) entry which is preliminary data.</text>
</comment>
<dbReference type="AlphaFoldDB" id="A0A098SA53"/>
<evidence type="ECO:0000256" key="1">
    <source>
        <dbReference type="SAM" id="MobiDB-lite"/>
    </source>
</evidence>
<feature type="region of interest" description="Disordered" evidence="1">
    <location>
        <begin position="609"/>
        <end position="632"/>
    </location>
</feature>
<name>A0A098SA53_9BACT</name>
<feature type="compositionally biased region" description="Polar residues" evidence="1">
    <location>
        <begin position="158"/>
        <end position="176"/>
    </location>
</feature>
<sequence>MIAALFLGPVSNYAQDIFDGLFEKEQPRFFAQVNPTSVPGEVEMIFHFTHSKASEVEASVWLTDLGGNLQDPQSKEMVSGLRTLGNRKRDTLVISGLTPRHFYNIGVDYRVKSAIPRKFESAVVREHFRYEGSLSQPVAQQQPQTQRTAPANPDWQARSVQPMQQSAAPNSNTPAQQPCKEPQLNLRVDPAGYCDRLNRPAVIVSCSNCQGTTWDFLVEVKTSNGKWFPTRADGRPQAALGVAPRTEPLCLIPDNNYQLRVLAWGENCNLPVVKELGTTIQVGNSVAQQPLAQSYGAPTSSPYRTQPAAPVNAPEVCGVSGTATLMGKTIRGSLQLPANSDCSALNPYAEVAYVHPGYRDINMGKVSLYPGLDMPFELDLDQRDLQRGIHTLRVTVYMPLPDLPRPVAAETFWIRAEEQAATANRSSVIPDLENRLQNAPNAYGSTPESYSQTPDAPMRGTIGTKGIERTDDDLYIDEALLEEQANTISVTATDPNCTPIQDLQLVYSPTQPDRPLYLSWLSPRCCQEEGCKYTVWAGPTPEKLSLVVTGQKAGAQVSEILNNLPARHNYFEVAVETTNGVRKAAYVPGSGPIYGIEAVLDYHDQFKPQKSDPIQGQMSSDTQRKGGVNGGLSDRMSPPALPVAMESNPLQPKLPISKFRPCKYQRETTVTADYPIQAGETVTIDYAFTEPDHQFTLYHQPFGSTEWQLAPGTTELQSQPSFELQATDYHAGKYLVLVYKDTKNWGCLSAPLSDPIELNVVR</sequence>
<proteinExistence type="predicted"/>
<dbReference type="STRING" id="1524460.IX84_07550"/>
<dbReference type="EMBL" id="JPOS01000018">
    <property type="protein sequence ID" value="KGE88528.1"/>
    <property type="molecule type" value="Genomic_DNA"/>
</dbReference>
<feature type="compositionally biased region" description="Low complexity" evidence="1">
    <location>
        <begin position="136"/>
        <end position="151"/>
    </location>
</feature>
<feature type="compositionally biased region" description="Polar residues" evidence="1">
    <location>
        <begin position="443"/>
        <end position="454"/>
    </location>
</feature>
<feature type="region of interest" description="Disordered" evidence="1">
    <location>
        <begin position="133"/>
        <end position="182"/>
    </location>
</feature>
<keyword evidence="3" id="KW-1185">Reference proteome</keyword>
<evidence type="ECO:0000313" key="3">
    <source>
        <dbReference type="Proteomes" id="UP000029736"/>
    </source>
</evidence>